<reference evidence="1 2" key="2">
    <citation type="journal article" date="2022" name="Mol. Ecol. Resour.">
        <title>The genomes of chicory, endive, great burdock and yacon provide insights into Asteraceae paleo-polyploidization history and plant inulin production.</title>
        <authorList>
            <person name="Fan W."/>
            <person name="Wang S."/>
            <person name="Wang H."/>
            <person name="Wang A."/>
            <person name="Jiang F."/>
            <person name="Liu H."/>
            <person name="Zhao H."/>
            <person name="Xu D."/>
            <person name="Zhang Y."/>
        </authorList>
    </citation>
    <scope>NUCLEOTIDE SEQUENCE [LARGE SCALE GENOMIC DNA]</scope>
    <source>
        <strain evidence="2">cv. Yunnan</strain>
        <tissue evidence="1">Leaves</tissue>
    </source>
</reference>
<organism evidence="1 2">
    <name type="scientific">Smallanthus sonchifolius</name>
    <dbReference type="NCBI Taxonomy" id="185202"/>
    <lineage>
        <taxon>Eukaryota</taxon>
        <taxon>Viridiplantae</taxon>
        <taxon>Streptophyta</taxon>
        <taxon>Embryophyta</taxon>
        <taxon>Tracheophyta</taxon>
        <taxon>Spermatophyta</taxon>
        <taxon>Magnoliopsida</taxon>
        <taxon>eudicotyledons</taxon>
        <taxon>Gunneridae</taxon>
        <taxon>Pentapetalae</taxon>
        <taxon>asterids</taxon>
        <taxon>campanulids</taxon>
        <taxon>Asterales</taxon>
        <taxon>Asteraceae</taxon>
        <taxon>Asteroideae</taxon>
        <taxon>Heliantheae alliance</taxon>
        <taxon>Millerieae</taxon>
        <taxon>Smallanthus</taxon>
    </lineage>
</organism>
<keyword evidence="2" id="KW-1185">Reference proteome</keyword>
<evidence type="ECO:0000313" key="1">
    <source>
        <dbReference type="EMBL" id="KAI3695357.1"/>
    </source>
</evidence>
<reference evidence="2" key="1">
    <citation type="journal article" date="2022" name="Mol. Ecol. Resour.">
        <title>The genomes of chicory, endive, great burdock and yacon provide insights into Asteraceae palaeo-polyploidization history and plant inulin production.</title>
        <authorList>
            <person name="Fan W."/>
            <person name="Wang S."/>
            <person name="Wang H."/>
            <person name="Wang A."/>
            <person name="Jiang F."/>
            <person name="Liu H."/>
            <person name="Zhao H."/>
            <person name="Xu D."/>
            <person name="Zhang Y."/>
        </authorList>
    </citation>
    <scope>NUCLEOTIDE SEQUENCE [LARGE SCALE GENOMIC DNA]</scope>
    <source>
        <strain evidence="2">cv. Yunnan</strain>
    </source>
</reference>
<sequence length="91" mass="10111">MGNHLLNHIVDVFLKIRTVSFVPPVACKNAPESSEEKRVVDLLIATTLNSSGFTVAWYLQRESLGPLIGKLGLPLYCSSDVNSMLYKVTRF</sequence>
<protein>
    <submittedName>
        <fullName evidence="1">Uncharacterized protein</fullName>
    </submittedName>
</protein>
<dbReference type="Proteomes" id="UP001056120">
    <property type="component" value="Linkage Group LG26"/>
</dbReference>
<gene>
    <name evidence="1" type="ORF">L1987_78353</name>
</gene>
<dbReference type="EMBL" id="CM042043">
    <property type="protein sequence ID" value="KAI3695357.1"/>
    <property type="molecule type" value="Genomic_DNA"/>
</dbReference>
<comment type="caution">
    <text evidence="1">The sequence shown here is derived from an EMBL/GenBank/DDBJ whole genome shotgun (WGS) entry which is preliminary data.</text>
</comment>
<evidence type="ECO:0000313" key="2">
    <source>
        <dbReference type="Proteomes" id="UP001056120"/>
    </source>
</evidence>
<accession>A0ACB8ZC52</accession>
<name>A0ACB8ZC52_9ASTR</name>
<proteinExistence type="predicted"/>